<reference evidence="2 3" key="1">
    <citation type="journal article" date="2017" name="Nature">
        <title>Atmospheric trace gases support primary production in Antarctic desert surface soil.</title>
        <authorList>
            <person name="Ji M."/>
            <person name="Greening C."/>
            <person name="Vanwonterghem I."/>
            <person name="Carere C.R."/>
            <person name="Bay S.K."/>
            <person name="Steen J.A."/>
            <person name="Montgomery K."/>
            <person name="Lines T."/>
            <person name="Beardall J."/>
            <person name="van Dorst J."/>
            <person name="Snape I."/>
            <person name="Stott M.B."/>
            <person name="Hugenholtz P."/>
            <person name="Ferrari B.C."/>
        </authorList>
    </citation>
    <scope>NUCLEOTIDE SEQUENCE [LARGE SCALE GENOMIC DNA]</scope>
    <source>
        <strain evidence="2">RRmetagenome_bin12</strain>
    </source>
</reference>
<dbReference type="AlphaFoldDB" id="A0A2W5ZCG5"/>
<dbReference type="EMBL" id="QHBU01000148">
    <property type="protein sequence ID" value="PZR80605.1"/>
    <property type="molecule type" value="Genomic_DNA"/>
</dbReference>
<accession>A0A2W5ZCG5</accession>
<name>A0A2W5ZCG5_9BACT</name>
<keyword evidence="1" id="KW-0732">Signal</keyword>
<protein>
    <recommendedName>
        <fullName evidence="4">Lipoprotein</fullName>
    </recommendedName>
</protein>
<proteinExistence type="predicted"/>
<sequence length="171" mass="17473">MSFRISRWLLAGTALVVCACGSTASGGAALTPSATPTPLPSTPAPTPNLLANASAAYLAAATTANAADNALAKTFCGKTTYTTAQAKTCWPKYAAIEQTFLTAIYAIQYPPAMKVDVDAQITAVTKIIQGEGALAVSPSDIAAFNAWRTDTTAGVGAANIVRHDLGLPQVK</sequence>
<evidence type="ECO:0000256" key="1">
    <source>
        <dbReference type="SAM" id="SignalP"/>
    </source>
</evidence>
<organism evidence="2 3">
    <name type="scientific">Candidatus Aeolococcus gillhamiae</name>
    <dbReference type="NCBI Taxonomy" id="3127015"/>
    <lineage>
        <taxon>Bacteria</taxon>
        <taxon>Bacillati</taxon>
        <taxon>Candidatus Dormiibacterota</taxon>
        <taxon>Candidatus Dormibacteria</taxon>
        <taxon>Candidatus Aeolococcales</taxon>
        <taxon>Candidatus Aeolococcaceae</taxon>
        <taxon>Candidatus Aeolococcus</taxon>
    </lineage>
</organism>
<dbReference type="PROSITE" id="PS51257">
    <property type="entry name" value="PROKAR_LIPOPROTEIN"/>
    <property type="match status" value="1"/>
</dbReference>
<gene>
    <name evidence="2" type="ORF">DLM65_07710</name>
</gene>
<dbReference type="Proteomes" id="UP000248724">
    <property type="component" value="Unassembled WGS sequence"/>
</dbReference>
<evidence type="ECO:0008006" key="4">
    <source>
        <dbReference type="Google" id="ProtNLM"/>
    </source>
</evidence>
<evidence type="ECO:0000313" key="3">
    <source>
        <dbReference type="Proteomes" id="UP000248724"/>
    </source>
</evidence>
<evidence type="ECO:0000313" key="2">
    <source>
        <dbReference type="EMBL" id="PZR80605.1"/>
    </source>
</evidence>
<feature type="signal peptide" evidence="1">
    <location>
        <begin position="1"/>
        <end position="24"/>
    </location>
</feature>
<comment type="caution">
    <text evidence="2">The sequence shown here is derived from an EMBL/GenBank/DDBJ whole genome shotgun (WGS) entry which is preliminary data.</text>
</comment>
<feature type="chain" id="PRO_5015882931" description="Lipoprotein" evidence="1">
    <location>
        <begin position="25"/>
        <end position="171"/>
    </location>
</feature>